<proteinExistence type="predicted"/>
<dbReference type="Pfam" id="PF01391">
    <property type="entry name" value="Collagen"/>
    <property type="match status" value="1"/>
</dbReference>
<dbReference type="Gene3D" id="1.20.5.320">
    <property type="entry name" value="6-Phosphogluconate Dehydrogenase, domain 3"/>
    <property type="match status" value="1"/>
</dbReference>
<sequence>MAYTPHTWETDEIITADKLNNLENGVAAVKDGIDGKDGATGAKGDTGAAGKDGVTGPAGKDGLSVKSGELTTDADGKLTGGTLTMSDDSTVTLTVKSATA</sequence>
<dbReference type="STRING" id="331679.IV81_GL001223"/>
<dbReference type="AlphaFoldDB" id="A0A0R2L5P0"/>
<dbReference type="Proteomes" id="UP000051859">
    <property type="component" value="Unassembled WGS sequence"/>
</dbReference>
<protein>
    <recommendedName>
        <fullName evidence="4">Collagen-like protein</fullName>
    </recommendedName>
</protein>
<feature type="compositionally biased region" description="Low complexity" evidence="1">
    <location>
        <begin position="39"/>
        <end position="55"/>
    </location>
</feature>
<reference evidence="2 3" key="1">
    <citation type="journal article" date="2015" name="Genome Announc.">
        <title>Expanding the biotechnology potential of lactobacilli through comparative genomics of 213 strains and associated genera.</title>
        <authorList>
            <person name="Sun Z."/>
            <person name="Harris H.M."/>
            <person name="McCann A."/>
            <person name="Guo C."/>
            <person name="Argimon S."/>
            <person name="Zhang W."/>
            <person name="Yang X."/>
            <person name="Jeffery I.B."/>
            <person name="Cooney J.C."/>
            <person name="Kagawa T.F."/>
            <person name="Liu W."/>
            <person name="Song Y."/>
            <person name="Salvetti E."/>
            <person name="Wrobel A."/>
            <person name="Rasinkangas P."/>
            <person name="Parkhill J."/>
            <person name="Rea M.C."/>
            <person name="O'Sullivan O."/>
            <person name="Ritari J."/>
            <person name="Douillard F.P."/>
            <person name="Paul Ross R."/>
            <person name="Yang R."/>
            <person name="Briner A.E."/>
            <person name="Felis G.E."/>
            <person name="de Vos W.M."/>
            <person name="Barrangou R."/>
            <person name="Klaenhammer T.R."/>
            <person name="Caufield P.W."/>
            <person name="Cui Y."/>
            <person name="Zhang H."/>
            <person name="O'Toole P.W."/>
        </authorList>
    </citation>
    <scope>NUCLEOTIDE SEQUENCE [LARGE SCALE GENOMIC DNA]</scope>
    <source>
        <strain evidence="2 3">DSM 18001</strain>
    </source>
</reference>
<dbReference type="PATRIC" id="fig|331679.3.peg.1249"/>
<evidence type="ECO:0000256" key="1">
    <source>
        <dbReference type="SAM" id="MobiDB-lite"/>
    </source>
</evidence>
<comment type="caution">
    <text evidence="2">The sequence shown here is derived from an EMBL/GenBank/DDBJ whole genome shotgun (WGS) entry which is preliminary data.</text>
</comment>
<keyword evidence="3" id="KW-1185">Reference proteome</keyword>
<dbReference type="EMBL" id="JQBX01000004">
    <property type="protein sequence ID" value="KRN94586.1"/>
    <property type="molecule type" value="Genomic_DNA"/>
</dbReference>
<organism evidence="2 3">
    <name type="scientific">Pediococcus stilesii</name>
    <dbReference type="NCBI Taxonomy" id="331679"/>
    <lineage>
        <taxon>Bacteria</taxon>
        <taxon>Bacillati</taxon>
        <taxon>Bacillota</taxon>
        <taxon>Bacilli</taxon>
        <taxon>Lactobacillales</taxon>
        <taxon>Lactobacillaceae</taxon>
        <taxon>Pediococcus</taxon>
    </lineage>
</organism>
<evidence type="ECO:0000313" key="2">
    <source>
        <dbReference type="EMBL" id="KRN94586.1"/>
    </source>
</evidence>
<dbReference type="InterPro" id="IPR008160">
    <property type="entry name" value="Collagen"/>
</dbReference>
<evidence type="ECO:0008006" key="4">
    <source>
        <dbReference type="Google" id="ProtNLM"/>
    </source>
</evidence>
<feature type="region of interest" description="Disordered" evidence="1">
    <location>
        <begin position="32"/>
        <end position="68"/>
    </location>
</feature>
<dbReference type="RefSeq" id="WP_057801926.1">
    <property type="nucleotide sequence ID" value="NZ_JQBX01000004.1"/>
</dbReference>
<gene>
    <name evidence="2" type="ORF">IV81_GL001223</name>
</gene>
<accession>A0A0R2L5P0</accession>
<evidence type="ECO:0000313" key="3">
    <source>
        <dbReference type="Proteomes" id="UP000051859"/>
    </source>
</evidence>
<name>A0A0R2L5P0_9LACO</name>